<dbReference type="SUPFAM" id="SSF48225">
    <property type="entry name" value="Seven-hairpin glycosidases"/>
    <property type="match status" value="1"/>
</dbReference>
<comment type="cofactor">
    <cofactor evidence="1 25">
        <name>Ca(2+)</name>
        <dbReference type="ChEBI" id="CHEBI:29108"/>
    </cofactor>
</comment>
<organism evidence="30 31">
    <name type="scientific">Momordica charantia</name>
    <name type="common">Bitter gourd</name>
    <name type="synonym">Balsam pear</name>
    <dbReference type="NCBI Taxonomy" id="3673"/>
    <lineage>
        <taxon>Eukaryota</taxon>
        <taxon>Viridiplantae</taxon>
        <taxon>Streptophyta</taxon>
        <taxon>Embryophyta</taxon>
        <taxon>Tracheophyta</taxon>
        <taxon>Spermatophyta</taxon>
        <taxon>Magnoliopsida</taxon>
        <taxon>eudicotyledons</taxon>
        <taxon>Gunneridae</taxon>
        <taxon>Pentapetalae</taxon>
        <taxon>rosids</taxon>
        <taxon>fabids</taxon>
        <taxon>Cucurbitales</taxon>
        <taxon>Cucurbitaceae</taxon>
        <taxon>Momordiceae</taxon>
        <taxon>Momordica</taxon>
    </lineage>
</organism>
<name>A0A6J1D704_MOMCH</name>
<evidence type="ECO:0000256" key="20">
    <source>
        <dbReference type="ARBA" id="ARBA00047669"/>
    </source>
</evidence>
<protein>
    <recommendedName>
        <fullName evidence="27">alpha-1,2-Mannosidase</fullName>
        <ecNumber evidence="27">3.2.1.-</ecNumber>
    </recommendedName>
</protein>
<dbReference type="PRINTS" id="PR00747">
    <property type="entry name" value="GLYHDRLASE47"/>
</dbReference>
<evidence type="ECO:0000256" key="6">
    <source>
        <dbReference type="ARBA" id="ARBA00007658"/>
    </source>
</evidence>
<evidence type="ECO:0000256" key="21">
    <source>
        <dbReference type="ARBA" id="ARBA00048605"/>
    </source>
</evidence>
<evidence type="ECO:0000256" key="7">
    <source>
        <dbReference type="ARBA" id="ARBA00022692"/>
    </source>
</evidence>
<feature type="disulfide bond" evidence="26">
    <location>
        <begin position="378"/>
        <end position="410"/>
    </location>
</feature>
<keyword evidence="12" id="KW-0735">Signal-anchor</keyword>
<dbReference type="GO" id="GO:0000139">
    <property type="term" value="C:Golgi membrane"/>
    <property type="evidence" value="ECO:0007669"/>
    <property type="project" value="UniProtKB-SubCell"/>
</dbReference>
<feature type="binding site" evidence="25">
    <location>
        <position position="530"/>
    </location>
    <ligand>
        <name>Ca(2+)</name>
        <dbReference type="ChEBI" id="CHEBI:29108"/>
    </ligand>
</feature>
<keyword evidence="9 27" id="KW-0378">Hydrolase</keyword>
<dbReference type="GeneID" id="111017513"/>
<dbReference type="GO" id="GO:0005783">
    <property type="term" value="C:endoplasmic reticulum"/>
    <property type="evidence" value="ECO:0007669"/>
    <property type="project" value="TreeGrafter"/>
</dbReference>
<evidence type="ECO:0000256" key="13">
    <source>
        <dbReference type="ARBA" id="ARBA00022989"/>
    </source>
</evidence>
<feature type="active site" description="Proton donor" evidence="24">
    <location>
        <position position="424"/>
    </location>
</feature>
<dbReference type="EC" id="3.2.1.-" evidence="27"/>
<keyword evidence="19" id="KW-0464">Manganese</keyword>
<keyword evidence="27" id="KW-0326">Glycosidase</keyword>
<accession>A0A6J1D704</accession>
<comment type="pathway">
    <text evidence="5">Protein modification; protein glycosylation.</text>
</comment>
<dbReference type="AlphaFoldDB" id="A0A6J1D704"/>
<comment type="cofactor">
    <cofactor evidence="3">
        <name>Mg(2+)</name>
        <dbReference type="ChEBI" id="CHEBI:18420"/>
    </cofactor>
</comment>
<comment type="cofactor">
    <cofactor evidence="2">
        <name>Mn(2+)</name>
        <dbReference type="ChEBI" id="CHEBI:29035"/>
    </cofactor>
</comment>
<sequence length="568" mass="64667">MARTRSSTSKWRYCHPSYYLKRPKRLAFLLVAFACASLLIWDRQTLLKEHEEELAKLNAEVLRLKSLVEESNYKTGNGNVRASEESKEEEVDDPIDAERREKVKEAMIHAWSSYEKYAWGQDELQPQSKNGINSFGGLGATLIDALDTLYIMGLDEQFQRAKEWVASSLDFNKDYDASVFETTIRVVGGLLSSYDLSGDKIFLDKARDLADRLLPAWNTPSGIPYNFINLANGRPHNPTWTGGSSILADAGTEQLEFISLSQRTGDPKYQEKVENVILQLNKSFPDDGLLPIYINPNDGKASHATITFGAMGDSFYEYLLKVWIQGNKTSDVKLYREMWEKSMKGLSTLIKRTTPSSFTYICEKNGGALNDKMDELACFAPGMIALGSSGYDPEDSKKYLTLAEELAWTCYNFYQSTPTKLAGENYFFYSGEDMSVGTSWNILRPETVESLFYLWRLTGNKTYKEWGWNIFQAFEKNSRIESGYVGLKDVNTGVKDNMMQSFFLAETLKYLYLLFAPPSVIPLDEWVFNTEAHPLRIMSRNNGGDFERPDKKHKPLIKLRGRKEGRSD</sequence>
<feature type="active site" evidence="24">
    <location>
        <position position="446"/>
    </location>
</feature>
<dbReference type="GO" id="GO:0005509">
    <property type="term" value="F:calcium ion binding"/>
    <property type="evidence" value="ECO:0007669"/>
    <property type="project" value="InterPro"/>
</dbReference>
<evidence type="ECO:0000256" key="14">
    <source>
        <dbReference type="ARBA" id="ARBA00023034"/>
    </source>
</evidence>
<dbReference type="OrthoDB" id="8118055at2759"/>
<evidence type="ECO:0000256" key="23">
    <source>
        <dbReference type="ARBA" id="ARBA00060399"/>
    </source>
</evidence>
<comment type="catalytic activity">
    <reaction evidence="20">
        <text>N(4)-(alpha-D-Man-(1-&gt;2)-alpha-D-Man-(1-&gt;2)-alpha-D-Man-(1-&gt;3)-[alpha-D-Man-(1-&gt;3)-[alpha-D-Man-(1-&gt;2)-alpha-D-Man-(1-&gt;6)]-alpha-D-Man-(1-&gt;6)]-beta-D-Man-(1-&gt;4)-beta-D-GlcNAc-(1-&gt;4)-beta-D-GlcNAc)-L-asparaginyl-[protein] (N-glucan mannose isomer 8A1,2,3B1,3) + 3 H2O = N(4)-(alpha-D-Man-(1-&gt;3)-[alpha-D-Man-(1-&gt;3)-[alpha-D-Man-(1-&gt;6)]-alpha-D-Man-(1-&gt;6)]-beta-D-Man-(1-&gt;4)-beta-D-GlcNAc-(1-&gt;4)-beta-D-GlcNAc)-L-asparaginyl-[protein] (N-glucan mannose isomer 5A1,2) + 3 beta-D-mannose</text>
        <dbReference type="Rhea" id="RHEA:56028"/>
        <dbReference type="Rhea" id="RHEA-COMP:14358"/>
        <dbReference type="Rhea" id="RHEA-COMP:14367"/>
        <dbReference type="ChEBI" id="CHEBI:15377"/>
        <dbReference type="ChEBI" id="CHEBI:28563"/>
        <dbReference type="ChEBI" id="CHEBI:59087"/>
        <dbReference type="ChEBI" id="CHEBI:60628"/>
        <dbReference type="EC" id="3.2.1.113"/>
    </reaction>
</comment>
<keyword evidence="14" id="KW-0333">Golgi apparatus</keyword>
<evidence type="ECO:0000256" key="18">
    <source>
        <dbReference type="ARBA" id="ARBA00023180"/>
    </source>
</evidence>
<evidence type="ECO:0000256" key="16">
    <source>
        <dbReference type="ARBA" id="ARBA00023136"/>
    </source>
</evidence>
<proteinExistence type="inferred from homology"/>
<keyword evidence="18" id="KW-0325">Glycoprotein</keyword>
<comment type="subcellular location">
    <subcellularLocation>
        <location evidence="23">Endomembrane system</location>
        <topology evidence="23">Single-pass type II membrane protein</topology>
    </subcellularLocation>
    <subcellularLocation>
        <location evidence="4">Golgi apparatus membrane</location>
        <topology evidence="4">Single-pass membrane protein</topology>
    </subcellularLocation>
</comment>
<evidence type="ECO:0000256" key="1">
    <source>
        <dbReference type="ARBA" id="ARBA00001913"/>
    </source>
</evidence>
<dbReference type="PANTHER" id="PTHR11742:SF6">
    <property type="entry name" value="MANNOSYL-OLIGOSACCHARIDE ALPHA-1,2-MANNOSIDASE IA-RELATED"/>
    <property type="match status" value="1"/>
</dbReference>
<evidence type="ECO:0000256" key="29">
    <source>
        <dbReference type="SAM" id="MobiDB-lite"/>
    </source>
</evidence>
<keyword evidence="15 28" id="KW-0175">Coiled coil</keyword>
<evidence type="ECO:0000256" key="9">
    <source>
        <dbReference type="ARBA" id="ARBA00022801"/>
    </source>
</evidence>
<dbReference type="GO" id="GO:0005975">
    <property type="term" value="P:carbohydrate metabolic process"/>
    <property type="evidence" value="ECO:0007669"/>
    <property type="project" value="InterPro"/>
</dbReference>
<evidence type="ECO:0000256" key="4">
    <source>
        <dbReference type="ARBA" id="ARBA00004194"/>
    </source>
</evidence>
<feature type="region of interest" description="Disordered" evidence="29">
    <location>
        <begin position="539"/>
        <end position="568"/>
    </location>
</feature>
<evidence type="ECO:0000256" key="25">
    <source>
        <dbReference type="PIRSR" id="PIRSR601382-2"/>
    </source>
</evidence>
<evidence type="ECO:0000256" key="22">
    <source>
        <dbReference type="ARBA" id="ARBA00058858"/>
    </source>
</evidence>
<dbReference type="GO" id="GO:0004571">
    <property type="term" value="F:mannosyl-oligosaccharide 1,2-alpha-mannosidase activity"/>
    <property type="evidence" value="ECO:0007669"/>
    <property type="project" value="UniProtKB-EC"/>
</dbReference>
<dbReference type="InterPro" id="IPR050749">
    <property type="entry name" value="Glycosyl_Hydrolase_47"/>
</dbReference>
<keyword evidence="13" id="KW-1133">Transmembrane helix</keyword>
<keyword evidence="16" id="KW-0472">Membrane</keyword>
<dbReference type="KEGG" id="mcha:111017513"/>
<feature type="compositionally biased region" description="Basic residues" evidence="29">
    <location>
        <begin position="551"/>
        <end position="561"/>
    </location>
</feature>
<evidence type="ECO:0000256" key="19">
    <source>
        <dbReference type="ARBA" id="ARBA00023211"/>
    </source>
</evidence>
<evidence type="ECO:0000256" key="24">
    <source>
        <dbReference type="PIRSR" id="PIRSR601382-1"/>
    </source>
</evidence>
<gene>
    <name evidence="31" type="primary">LOC111017513</name>
</gene>
<evidence type="ECO:0000256" key="3">
    <source>
        <dbReference type="ARBA" id="ARBA00001946"/>
    </source>
</evidence>
<feature type="coiled-coil region" evidence="28">
    <location>
        <begin position="40"/>
        <end position="67"/>
    </location>
</feature>
<dbReference type="PANTHER" id="PTHR11742">
    <property type="entry name" value="MANNOSYL-OLIGOSACCHARIDE ALPHA-1,2-MANNOSIDASE-RELATED"/>
    <property type="match status" value="1"/>
</dbReference>
<evidence type="ECO:0000256" key="17">
    <source>
        <dbReference type="ARBA" id="ARBA00023157"/>
    </source>
</evidence>
<evidence type="ECO:0000256" key="12">
    <source>
        <dbReference type="ARBA" id="ARBA00022968"/>
    </source>
</evidence>
<evidence type="ECO:0000256" key="27">
    <source>
        <dbReference type="RuleBase" id="RU361193"/>
    </source>
</evidence>
<dbReference type="RefSeq" id="XP_022148981.1">
    <property type="nucleotide sequence ID" value="XM_022293289.1"/>
</dbReference>
<dbReference type="Pfam" id="PF01532">
    <property type="entry name" value="Glyco_hydro_47"/>
    <property type="match status" value="1"/>
</dbReference>
<evidence type="ECO:0000256" key="8">
    <source>
        <dbReference type="ARBA" id="ARBA00022723"/>
    </source>
</evidence>
<evidence type="ECO:0000256" key="2">
    <source>
        <dbReference type="ARBA" id="ARBA00001936"/>
    </source>
</evidence>
<comment type="similarity">
    <text evidence="6 27">Belongs to the glycosyl hydrolase 47 family.</text>
</comment>
<keyword evidence="17 26" id="KW-1015">Disulfide bond</keyword>
<dbReference type="InterPro" id="IPR036026">
    <property type="entry name" value="Seven-hairpin_glycosidases"/>
</dbReference>
<feature type="active site" description="Proton donor" evidence="24">
    <location>
        <position position="181"/>
    </location>
</feature>
<comment type="function">
    <text evidence="22">Class I alpha-mannosidase essential for early N-glycan processing. Progressively trims alpha-1,2-linked mannose residues. Produces Man(5)GlcNAc(2) from Man(8)GlcNAc(2), but only Man(6)GlcNAc(2) from Man(9)GlcNAc(2). Has difficulty acting on the terminal mannose of the b-branch. Involved in root development and cell wall biosynthesis.</text>
</comment>
<evidence type="ECO:0000313" key="31">
    <source>
        <dbReference type="RefSeq" id="XP_022148981.1"/>
    </source>
</evidence>
<reference evidence="31" key="1">
    <citation type="submission" date="2025-08" db="UniProtKB">
        <authorList>
            <consortium name="RefSeq"/>
        </authorList>
    </citation>
    <scope>IDENTIFICATION</scope>
    <source>
        <strain evidence="31">OHB3-1</strain>
    </source>
</reference>
<keyword evidence="7" id="KW-0812">Transmembrane</keyword>
<evidence type="ECO:0000256" key="26">
    <source>
        <dbReference type="PIRSR" id="PIRSR601382-3"/>
    </source>
</evidence>
<comment type="catalytic activity">
    <reaction evidence="21">
        <text>N(4)-(alpha-D-Man-(1-&gt;2)-alpha-D-Man-(1-&gt;2)-alpha-D-Man-(1-&gt;3)-[alpha-D-Man-(1-&gt;2)-alpha-D-Man-(1-&gt;3)-[alpha-D-Man-(1-&gt;2)-alpha-D-Man-(1-&gt;6)]-alpha-D-Man-(1-&gt;6)]-beta-D-Man-(1-&gt;4)-beta-D-GlcNAc-(1-&gt;4)-beta-D-GlcNAc)-L-asparaginyl-[protein] (N-glucan mannose isomer 9A1,2,3B1,2,3) + 4 H2O = N(4)-(alpha-D-Man-(1-&gt;3)-[alpha-D-Man-(1-&gt;3)-[alpha-D-Man-(1-&gt;6)]-alpha-D-Man-(1-&gt;6)]-beta-D-Man-(1-&gt;4)-beta-D-GlcNAc-(1-&gt;4)-beta-D-GlcNAc)-L-asparaginyl-[protein] (N-glucan mannose isomer 5A1,2) + 4 beta-D-mannose</text>
        <dbReference type="Rhea" id="RHEA:56008"/>
        <dbReference type="Rhea" id="RHEA-COMP:14356"/>
        <dbReference type="Rhea" id="RHEA-COMP:14367"/>
        <dbReference type="ChEBI" id="CHEBI:15377"/>
        <dbReference type="ChEBI" id="CHEBI:28563"/>
        <dbReference type="ChEBI" id="CHEBI:59087"/>
        <dbReference type="ChEBI" id="CHEBI:139493"/>
        <dbReference type="EC" id="3.2.1.113"/>
    </reaction>
</comment>
<feature type="active site" evidence="24">
    <location>
        <position position="313"/>
    </location>
</feature>
<dbReference type="InterPro" id="IPR001382">
    <property type="entry name" value="Glyco_hydro_47"/>
</dbReference>
<keyword evidence="11" id="KW-0460">Magnesium</keyword>
<dbReference type="GO" id="GO:0006491">
    <property type="term" value="P:N-glycan processing"/>
    <property type="evidence" value="ECO:0007669"/>
    <property type="project" value="UniProtKB-ARBA"/>
</dbReference>
<evidence type="ECO:0000256" key="15">
    <source>
        <dbReference type="ARBA" id="ARBA00023054"/>
    </source>
</evidence>
<evidence type="ECO:0000256" key="28">
    <source>
        <dbReference type="SAM" id="Coils"/>
    </source>
</evidence>
<dbReference type="Proteomes" id="UP000504603">
    <property type="component" value="Unplaced"/>
</dbReference>
<dbReference type="FunFam" id="1.50.10.10:FF:000024">
    <property type="entry name" value="alpha-1,2-Mannosidase"/>
    <property type="match status" value="1"/>
</dbReference>
<dbReference type="Gene3D" id="1.50.10.10">
    <property type="match status" value="1"/>
</dbReference>
<keyword evidence="8 25" id="KW-0479">Metal-binding</keyword>
<keyword evidence="30" id="KW-1185">Reference proteome</keyword>
<evidence type="ECO:0000256" key="11">
    <source>
        <dbReference type="ARBA" id="ARBA00022842"/>
    </source>
</evidence>
<evidence type="ECO:0000256" key="5">
    <source>
        <dbReference type="ARBA" id="ARBA00004922"/>
    </source>
</evidence>
<evidence type="ECO:0000313" key="30">
    <source>
        <dbReference type="Proteomes" id="UP000504603"/>
    </source>
</evidence>
<keyword evidence="10 25" id="KW-0106">Calcium</keyword>
<dbReference type="InterPro" id="IPR012341">
    <property type="entry name" value="6hp_glycosidase-like_sf"/>
</dbReference>
<evidence type="ECO:0000256" key="10">
    <source>
        <dbReference type="ARBA" id="ARBA00022837"/>
    </source>
</evidence>